<gene>
    <name evidence="7" type="ORF">LIER_24420</name>
</gene>
<evidence type="ECO:0000256" key="5">
    <source>
        <dbReference type="ARBA" id="ARBA00023136"/>
    </source>
</evidence>
<keyword evidence="5 6" id="KW-0472">Membrane</keyword>
<proteinExistence type="inferred from homology"/>
<comment type="subcellular location">
    <subcellularLocation>
        <location evidence="1">Membrane</location>
    </subcellularLocation>
</comment>
<sequence>MPKMTWSKLKYFFIKQRGSPSSHITVSQRKSNNYLVEEEYVNAIRTKSYVDICHKVQGKLEITVNIDEPCSSSSRSTSMRQSNLHLSEILLQPHQESINEIISSFNVHHLVISYFANSLEAFRSCEFLFTRIIETRANYRTMKRVMKIMRRLTMVADQIPGDEFYVIYKELASFALLKNPLSVISPKTFQSTHDDHVLLLHKLTSQCRKIRRKGKVFRWLKNSFSCFLVLVCTALAIILSVFAIHSMVGIVVAPWLMGGSCILVQRFKKIRKESKTNPSDRLGAEFDVAAKGVFVLINDFDTISRLVRILSDEMDHNKSIVEMCIVKGNKEVLKEVSKEFQVKENRFMQQLEELEECLYLCILNINRSRRVVVEKVIGC</sequence>
<evidence type="ECO:0000256" key="3">
    <source>
        <dbReference type="ARBA" id="ARBA00022692"/>
    </source>
</evidence>
<dbReference type="PANTHER" id="PTHR31113:SF20">
    <property type="entry name" value="UPF0496 PROTEIN 2-RELATED"/>
    <property type="match status" value="1"/>
</dbReference>
<evidence type="ECO:0000313" key="8">
    <source>
        <dbReference type="Proteomes" id="UP001454036"/>
    </source>
</evidence>
<dbReference type="GO" id="GO:0016020">
    <property type="term" value="C:membrane"/>
    <property type="evidence" value="ECO:0007669"/>
    <property type="project" value="UniProtKB-SubCell"/>
</dbReference>
<dbReference type="AlphaFoldDB" id="A0AAV3R0Z2"/>
<dbReference type="PANTHER" id="PTHR31113">
    <property type="entry name" value="UPF0496 PROTEIN 3-RELATED"/>
    <property type="match status" value="1"/>
</dbReference>
<keyword evidence="8" id="KW-1185">Reference proteome</keyword>
<feature type="transmembrane region" description="Helical" evidence="6">
    <location>
        <begin position="219"/>
        <end position="238"/>
    </location>
</feature>
<reference evidence="7 8" key="1">
    <citation type="submission" date="2024-01" db="EMBL/GenBank/DDBJ databases">
        <title>The complete chloroplast genome sequence of Lithospermum erythrorhizon: insights into the phylogenetic relationship among Boraginaceae species and the maternal lineages of purple gromwells.</title>
        <authorList>
            <person name="Okada T."/>
            <person name="Watanabe K."/>
        </authorList>
    </citation>
    <scope>NUCLEOTIDE SEQUENCE [LARGE SCALE GENOMIC DNA]</scope>
</reference>
<name>A0AAV3R0Z2_LITER</name>
<organism evidence="7 8">
    <name type="scientific">Lithospermum erythrorhizon</name>
    <name type="common">Purple gromwell</name>
    <name type="synonym">Lithospermum officinale var. erythrorhizon</name>
    <dbReference type="NCBI Taxonomy" id="34254"/>
    <lineage>
        <taxon>Eukaryota</taxon>
        <taxon>Viridiplantae</taxon>
        <taxon>Streptophyta</taxon>
        <taxon>Embryophyta</taxon>
        <taxon>Tracheophyta</taxon>
        <taxon>Spermatophyta</taxon>
        <taxon>Magnoliopsida</taxon>
        <taxon>eudicotyledons</taxon>
        <taxon>Gunneridae</taxon>
        <taxon>Pentapetalae</taxon>
        <taxon>asterids</taxon>
        <taxon>lamiids</taxon>
        <taxon>Boraginales</taxon>
        <taxon>Boraginaceae</taxon>
        <taxon>Boraginoideae</taxon>
        <taxon>Lithospermeae</taxon>
        <taxon>Lithospermum</taxon>
    </lineage>
</organism>
<dbReference type="InterPro" id="IPR007749">
    <property type="entry name" value="DUF677"/>
</dbReference>
<comment type="similarity">
    <text evidence="2">Belongs to the UPF0496 family.</text>
</comment>
<dbReference type="Proteomes" id="UP001454036">
    <property type="component" value="Unassembled WGS sequence"/>
</dbReference>
<dbReference type="Pfam" id="PF05055">
    <property type="entry name" value="DUF677"/>
    <property type="match status" value="1"/>
</dbReference>
<feature type="transmembrane region" description="Helical" evidence="6">
    <location>
        <begin position="244"/>
        <end position="264"/>
    </location>
</feature>
<evidence type="ECO:0000256" key="6">
    <source>
        <dbReference type="SAM" id="Phobius"/>
    </source>
</evidence>
<evidence type="ECO:0000256" key="4">
    <source>
        <dbReference type="ARBA" id="ARBA00022989"/>
    </source>
</evidence>
<accession>A0AAV3R0Z2</accession>
<dbReference type="EMBL" id="BAABME010007086">
    <property type="protein sequence ID" value="GAA0170077.1"/>
    <property type="molecule type" value="Genomic_DNA"/>
</dbReference>
<protein>
    <submittedName>
        <fullName evidence="7">Uncharacterized protein</fullName>
    </submittedName>
</protein>
<comment type="caution">
    <text evidence="7">The sequence shown here is derived from an EMBL/GenBank/DDBJ whole genome shotgun (WGS) entry which is preliminary data.</text>
</comment>
<evidence type="ECO:0000256" key="1">
    <source>
        <dbReference type="ARBA" id="ARBA00004370"/>
    </source>
</evidence>
<keyword evidence="4 6" id="KW-1133">Transmembrane helix</keyword>
<evidence type="ECO:0000313" key="7">
    <source>
        <dbReference type="EMBL" id="GAA0170077.1"/>
    </source>
</evidence>
<keyword evidence="3 6" id="KW-0812">Transmembrane</keyword>
<evidence type="ECO:0000256" key="2">
    <source>
        <dbReference type="ARBA" id="ARBA00009074"/>
    </source>
</evidence>